<accession>A0A2N9HMN1</accession>
<organism evidence="1">
    <name type="scientific">Fagus sylvatica</name>
    <name type="common">Beechnut</name>
    <dbReference type="NCBI Taxonomy" id="28930"/>
    <lineage>
        <taxon>Eukaryota</taxon>
        <taxon>Viridiplantae</taxon>
        <taxon>Streptophyta</taxon>
        <taxon>Embryophyta</taxon>
        <taxon>Tracheophyta</taxon>
        <taxon>Spermatophyta</taxon>
        <taxon>Magnoliopsida</taxon>
        <taxon>eudicotyledons</taxon>
        <taxon>Gunneridae</taxon>
        <taxon>Pentapetalae</taxon>
        <taxon>rosids</taxon>
        <taxon>fabids</taxon>
        <taxon>Fagales</taxon>
        <taxon>Fagaceae</taxon>
        <taxon>Fagus</taxon>
    </lineage>
</organism>
<name>A0A2N9HMN1_FAGSY</name>
<dbReference type="EMBL" id="OIVN01003694">
    <property type="protein sequence ID" value="SPD12993.1"/>
    <property type="molecule type" value="Genomic_DNA"/>
</dbReference>
<evidence type="ECO:0000313" key="1">
    <source>
        <dbReference type="EMBL" id="SPD12993.1"/>
    </source>
</evidence>
<proteinExistence type="predicted"/>
<sequence length="363" mass="41396">MRHTVGKLTESTFQRYKIRVNWSSDRKVMAPKSRGVGVVFSVKIPAKRGMLSANRELRLVAGVVVFLMHLGLQIKSQRVRRNPHAKAVVWEENHVRFSARFPYFLSVFVRTVDLAPDVGFRRSWYRWKACATLFLKVLDLQETELGFARHGPANRGHRSVFGSPEGNFLIEIPVRPGKILAIRELHLVLEHVLSLKVMGLEFILQRVRKNLCASTALSGGKLKYLGFNSAWLESWLDGSDLGSEARWLGFWLEVDLGLAWSDHGSMARIAAQWLRGSDLEMVLARDLSSMARWLGSISAHENRIKKCLILDSVTRDGRSETWWFRRCWWRVSEDLKLFPARGGALMLGMDSGLCRLTDLGMSY</sequence>
<reference evidence="1" key="1">
    <citation type="submission" date="2018-02" db="EMBL/GenBank/DDBJ databases">
        <authorList>
            <person name="Cohen D.B."/>
            <person name="Kent A.D."/>
        </authorList>
    </citation>
    <scope>NUCLEOTIDE SEQUENCE</scope>
</reference>
<protein>
    <submittedName>
        <fullName evidence="1">Uncharacterized protein</fullName>
    </submittedName>
</protein>
<dbReference type="AlphaFoldDB" id="A0A2N9HMN1"/>
<gene>
    <name evidence="1" type="ORF">FSB_LOCUS40875</name>
</gene>